<organism evidence="9 10">
    <name type="scientific">Paucilactobacillus wasatchensis</name>
    <dbReference type="NCBI Taxonomy" id="1335616"/>
    <lineage>
        <taxon>Bacteria</taxon>
        <taxon>Bacillati</taxon>
        <taxon>Bacillota</taxon>
        <taxon>Bacilli</taxon>
        <taxon>Lactobacillales</taxon>
        <taxon>Lactobacillaceae</taxon>
        <taxon>Paucilactobacillus</taxon>
    </lineage>
</organism>
<feature type="domain" description="Flavoprotein" evidence="8">
    <location>
        <begin position="13"/>
        <end position="180"/>
    </location>
</feature>
<dbReference type="NCBIfam" id="TIGR00421">
    <property type="entry name" value="ubiX_pad"/>
    <property type="match status" value="1"/>
</dbReference>
<dbReference type="PANTHER" id="PTHR43374">
    <property type="entry name" value="FLAVIN PRENYLTRANSFERASE"/>
    <property type="match status" value="1"/>
</dbReference>
<name>A0A0D0YUD2_9LACO</name>
<dbReference type="Proteomes" id="UP000032279">
    <property type="component" value="Unassembled WGS sequence"/>
</dbReference>
<comment type="caution">
    <text evidence="7">Lacks conserved residue(s) required for the propagation of feature annotation.</text>
</comment>
<comment type="function">
    <text evidence="7">Flavin prenyltransferase that catalyzes the synthesis of the prenylated FMN cofactor (prenyl-FMN) for 4-hydroxy-3-polyprenylbenzoic acid decarboxylase UbiD. The prenyltransferase is metal-independent and links a dimethylallyl moiety from dimethylallyl monophosphate (DMAP) to the flavin N5 and C6 atoms of FMN.</text>
</comment>
<dbReference type="PANTHER" id="PTHR43374:SF1">
    <property type="entry name" value="FLAVIN PRENYLTRANSFERASE PAD1, MITOCHONDRIAL"/>
    <property type="match status" value="1"/>
</dbReference>
<dbReference type="PATRIC" id="fig|1335616.4.peg.1563"/>
<feature type="binding site" evidence="7">
    <location>
        <position position="164"/>
    </location>
    <ligand>
        <name>dimethylallyl phosphate</name>
        <dbReference type="ChEBI" id="CHEBI:88052"/>
    </ligand>
</feature>
<evidence type="ECO:0000256" key="5">
    <source>
        <dbReference type="ARBA" id="ARBA00050612"/>
    </source>
</evidence>
<dbReference type="Pfam" id="PF02441">
    <property type="entry name" value="Flavoprotein"/>
    <property type="match status" value="1"/>
</dbReference>
<sequence length="204" mass="22835">MWLKINEEGYEMKRIIVAVTGASGTIYAIELLKALQKIDDVETHLVMSKWGKQNLELETYYSLDQMEGLADHVYRNQDLGAAIASGSFLTDAMVIVPASMKSIASIATGLADNLVARAADVILKEQRQLIIVPRETPFSLIHLKNMTKLAKMGVQIIPPIPAFYHRPKTVEELVNHQTMKLLDALHLANRVEQRWSGIGDERRG</sequence>
<dbReference type="AlphaFoldDB" id="A0A0D0YUD2"/>
<dbReference type="InterPro" id="IPR004507">
    <property type="entry name" value="UbiX-like"/>
</dbReference>
<dbReference type="EC" id="2.5.1.129" evidence="7"/>
<evidence type="ECO:0000256" key="3">
    <source>
        <dbReference type="ARBA" id="ARBA00022643"/>
    </source>
</evidence>
<evidence type="ECO:0000256" key="2">
    <source>
        <dbReference type="ARBA" id="ARBA00022630"/>
    </source>
</evidence>
<dbReference type="InterPro" id="IPR036551">
    <property type="entry name" value="Flavin_trans-like"/>
</dbReference>
<dbReference type="NCBIfam" id="NF004685">
    <property type="entry name" value="PRK06029.1"/>
    <property type="match status" value="1"/>
</dbReference>
<feature type="binding site" evidence="7">
    <location>
        <begin position="21"/>
        <end position="23"/>
    </location>
    <ligand>
        <name>FMN</name>
        <dbReference type="ChEBI" id="CHEBI:58210"/>
    </ligand>
</feature>
<evidence type="ECO:0000259" key="8">
    <source>
        <dbReference type="Pfam" id="PF02441"/>
    </source>
</evidence>
<evidence type="ECO:0000256" key="1">
    <source>
        <dbReference type="ARBA" id="ARBA00022602"/>
    </source>
</evidence>
<comment type="similarity">
    <text evidence="6 7">Belongs to the UbiX/PAD1 family.</text>
</comment>
<comment type="caution">
    <text evidence="9">The sequence shown here is derived from an EMBL/GenBank/DDBJ whole genome shotgun (WGS) entry which is preliminary data.</text>
</comment>
<comment type="catalytic activity">
    <reaction evidence="5 7">
        <text>dimethylallyl phosphate + FMNH2 = prenylated FMNH2 + phosphate</text>
        <dbReference type="Rhea" id="RHEA:37743"/>
        <dbReference type="ChEBI" id="CHEBI:43474"/>
        <dbReference type="ChEBI" id="CHEBI:57618"/>
        <dbReference type="ChEBI" id="CHEBI:87467"/>
        <dbReference type="ChEBI" id="CHEBI:88052"/>
        <dbReference type="EC" id="2.5.1.129"/>
    </reaction>
</comment>
<accession>A0A0D0YUD2</accession>
<dbReference type="HAMAP" id="MF_01984">
    <property type="entry name" value="ubiX_pad"/>
    <property type="match status" value="1"/>
</dbReference>
<feature type="binding site" evidence="7">
    <location>
        <position position="48"/>
    </location>
    <ligand>
        <name>FMN</name>
        <dbReference type="ChEBI" id="CHEBI:58210"/>
    </ligand>
</feature>
<dbReference type="GO" id="GO:0106141">
    <property type="term" value="F:flavin prenyltransferase activity"/>
    <property type="evidence" value="ECO:0007669"/>
    <property type="project" value="UniProtKB-EC"/>
</dbReference>
<dbReference type="InterPro" id="IPR003382">
    <property type="entry name" value="Flavoprotein"/>
</dbReference>
<evidence type="ECO:0000256" key="7">
    <source>
        <dbReference type="HAMAP-Rule" id="MF_01984"/>
    </source>
</evidence>
<dbReference type="STRING" id="1335616.WDC_1555"/>
<keyword evidence="3 7" id="KW-0288">FMN</keyword>
<feature type="binding site" evidence="7">
    <location>
        <begin position="99"/>
        <end position="102"/>
    </location>
    <ligand>
        <name>FMN</name>
        <dbReference type="ChEBI" id="CHEBI:58210"/>
    </ligand>
</feature>
<feature type="binding site" evidence="7">
    <location>
        <position position="180"/>
    </location>
    <ligand>
        <name>dimethylallyl phosphate</name>
        <dbReference type="ChEBI" id="CHEBI:88052"/>
    </ligand>
</feature>
<dbReference type="FunFam" id="3.40.50.1950:FF:000001">
    <property type="entry name" value="Flavin prenyltransferase UbiX"/>
    <property type="match status" value="1"/>
</dbReference>
<proteinExistence type="inferred from homology"/>
<dbReference type="Gene3D" id="3.40.50.1950">
    <property type="entry name" value="Flavin prenyltransferase-like"/>
    <property type="match status" value="1"/>
</dbReference>
<evidence type="ECO:0000256" key="6">
    <source>
        <dbReference type="ARBA" id="ARBA00060793"/>
    </source>
</evidence>
<evidence type="ECO:0000256" key="4">
    <source>
        <dbReference type="ARBA" id="ARBA00022679"/>
    </source>
</evidence>
<keyword evidence="4 7" id="KW-0808">Transferase</keyword>
<keyword evidence="2 7" id="KW-0285">Flavoprotein</keyword>
<dbReference type="GO" id="GO:0016831">
    <property type="term" value="F:carboxy-lyase activity"/>
    <property type="evidence" value="ECO:0007669"/>
    <property type="project" value="TreeGrafter"/>
</dbReference>
<keyword evidence="1 7" id="KW-0637">Prenyltransferase</keyword>
<dbReference type="EMBL" id="AWTT01000043">
    <property type="protein sequence ID" value="KIS02879.1"/>
    <property type="molecule type" value="Genomic_DNA"/>
</dbReference>
<evidence type="ECO:0000313" key="9">
    <source>
        <dbReference type="EMBL" id="KIS02879.1"/>
    </source>
</evidence>
<evidence type="ECO:0000313" key="10">
    <source>
        <dbReference type="Proteomes" id="UP000032279"/>
    </source>
</evidence>
<reference evidence="9 10" key="1">
    <citation type="submission" date="2013-08" db="EMBL/GenBank/DDBJ databases">
        <title>Lactobacillus wasatchii sp. WDC04, a late gas producing bacteria isolated from aged chedder cheese.</title>
        <authorList>
            <person name="Oberg C.J."/>
            <person name="Culumber M."/>
            <person name="McMahon D.J."/>
            <person name="Broadbent J.R."/>
            <person name="Oberg T.S."/>
            <person name="Ortaki F."/>
        </authorList>
    </citation>
    <scope>NUCLEOTIDE SEQUENCE [LARGE SCALE GENOMIC DNA]</scope>
    <source>
        <strain evidence="9 10">WDC04</strain>
    </source>
</reference>
<protein>
    <recommendedName>
        <fullName evidence="7">Flavin prenyltransferase UbiX</fullName>
        <ecNumber evidence="7">2.5.1.129</ecNumber>
    </recommendedName>
</protein>
<gene>
    <name evidence="7 9" type="primary">ubiX</name>
    <name evidence="9" type="ORF">WDC_1555</name>
</gene>
<keyword evidence="9" id="KW-0456">Lyase</keyword>
<feature type="binding site" evidence="7">
    <location>
        <position position="134"/>
    </location>
    <ligand>
        <name>FMN</name>
        <dbReference type="ChEBI" id="CHEBI:58210"/>
    </ligand>
</feature>
<keyword evidence="10" id="KW-1185">Reference proteome</keyword>
<dbReference type="SUPFAM" id="SSF52507">
    <property type="entry name" value="Homo-oligomeric flavin-containing Cys decarboxylases, HFCD"/>
    <property type="match status" value="1"/>
</dbReference>